<dbReference type="InterPro" id="IPR036388">
    <property type="entry name" value="WH-like_DNA-bd_sf"/>
</dbReference>
<dbReference type="Gene3D" id="1.10.10.10">
    <property type="entry name" value="Winged helix-like DNA-binding domain superfamily/Winged helix DNA-binding domain"/>
    <property type="match status" value="1"/>
</dbReference>
<sequence>MPVVRYPEVLADLRGKILDGTYPAGEPLPHTNDLKDTYGVGAHVITRAMKELKEEGLIWRVANRGMIVQRPAATIEIPMAIERRDEPTAWAAACRRAGSTGHLTQAPARSATATEEVARALQLPTGSPIVTWEEHGDIDGQLVCLGQTYVSKERHTASTFDVERSSGVVDLHTRIRLADPKEASKLRVSRSSSLLDLTRITYDDTGQPLHLLRRRINPQRVHIIDQRLPLTSP</sequence>
<dbReference type="InterPro" id="IPR011663">
    <property type="entry name" value="UTRA"/>
</dbReference>
<organism evidence="5 6">
    <name type="scientific">Thermocatellispora tengchongensis</name>
    <dbReference type="NCBI Taxonomy" id="1073253"/>
    <lineage>
        <taxon>Bacteria</taxon>
        <taxon>Bacillati</taxon>
        <taxon>Actinomycetota</taxon>
        <taxon>Actinomycetes</taxon>
        <taxon>Streptosporangiales</taxon>
        <taxon>Streptosporangiaceae</taxon>
        <taxon>Thermocatellispora</taxon>
    </lineage>
</organism>
<evidence type="ECO:0000256" key="1">
    <source>
        <dbReference type="ARBA" id="ARBA00023015"/>
    </source>
</evidence>
<dbReference type="InterPro" id="IPR036390">
    <property type="entry name" value="WH_DNA-bd_sf"/>
</dbReference>
<evidence type="ECO:0000313" key="6">
    <source>
        <dbReference type="Proteomes" id="UP000578449"/>
    </source>
</evidence>
<proteinExistence type="predicted"/>
<dbReference type="PANTHER" id="PTHR44846">
    <property type="entry name" value="MANNOSYL-D-GLYCERATE TRANSPORT/METABOLISM SYSTEM REPRESSOR MNGR-RELATED"/>
    <property type="match status" value="1"/>
</dbReference>
<dbReference type="Gene3D" id="3.40.1410.10">
    <property type="entry name" value="Chorismate lyase-like"/>
    <property type="match status" value="1"/>
</dbReference>
<keyword evidence="2" id="KW-0238">DNA-binding</keyword>
<dbReference type="PANTHER" id="PTHR44846:SF17">
    <property type="entry name" value="GNTR-FAMILY TRANSCRIPTIONAL REGULATOR"/>
    <property type="match status" value="1"/>
</dbReference>
<evidence type="ECO:0000256" key="2">
    <source>
        <dbReference type="ARBA" id="ARBA00023125"/>
    </source>
</evidence>
<dbReference type="PROSITE" id="PS50949">
    <property type="entry name" value="HTH_GNTR"/>
    <property type="match status" value="1"/>
</dbReference>
<dbReference type="AlphaFoldDB" id="A0A840PLQ1"/>
<gene>
    <name evidence="5" type="ORF">HNP84_009777</name>
</gene>
<dbReference type="SMART" id="SM00345">
    <property type="entry name" value="HTH_GNTR"/>
    <property type="match status" value="1"/>
</dbReference>
<dbReference type="EMBL" id="JACHGN010000035">
    <property type="protein sequence ID" value="MBB5140012.1"/>
    <property type="molecule type" value="Genomic_DNA"/>
</dbReference>
<reference evidence="5 6" key="1">
    <citation type="submission" date="2020-08" db="EMBL/GenBank/DDBJ databases">
        <title>Genomic Encyclopedia of Type Strains, Phase IV (KMG-IV): sequencing the most valuable type-strain genomes for metagenomic binning, comparative biology and taxonomic classification.</title>
        <authorList>
            <person name="Goeker M."/>
        </authorList>
    </citation>
    <scope>NUCLEOTIDE SEQUENCE [LARGE SCALE GENOMIC DNA]</scope>
    <source>
        <strain evidence="5 6">DSM 45615</strain>
    </source>
</reference>
<feature type="domain" description="HTH gntR-type" evidence="4">
    <location>
        <begin position="3"/>
        <end position="71"/>
    </location>
</feature>
<dbReference type="RefSeq" id="WP_185056819.1">
    <property type="nucleotide sequence ID" value="NZ_BAABIX010000005.1"/>
</dbReference>
<dbReference type="InterPro" id="IPR028978">
    <property type="entry name" value="Chorismate_lyase_/UTRA_dom_sf"/>
</dbReference>
<evidence type="ECO:0000259" key="4">
    <source>
        <dbReference type="PROSITE" id="PS50949"/>
    </source>
</evidence>
<dbReference type="GO" id="GO:0045892">
    <property type="term" value="P:negative regulation of DNA-templated transcription"/>
    <property type="evidence" value="ECO:0007669"/>
    <property type="project" value="TreeGrafter"/>
</dbReference>
<dbReference type="InterPro" id="IPR050679">
    <property type="entry name" value="Bact_HTH_transcr_reg"/>
</dbReference>
<dbReference type="SUPFAM" id="SSF64288">
    <property type="entry name" value="Chorismate lyase-like"/>
    <property type="match status" value="1"/>
</dbReference>
<dbReference type="Pfam" id="PF07702">
    <property type="entry name" value="UTRA"/>
    <property type="match status" value="1"/>
</dbReference>
<dbReference type="GO" id="GO:0003677">
    <property type="term" value="F:DNA binding"/>
    <property type="evidence" value="ECO:0007669"/>
    <property type="project" value="UniProtKB-KW"/>
</dbReference>
<dbReference type="GO" id="GO:0003700">
    <property type="term" value="F:DNA-binding transcription factor activity"/>
    <property type="evidence" value="ECO:0007669"/>
    <property type="project" value="InterPro"/>
</dbReference>
<dbReference type="CDD" id="cd07377">
    <property type="entry name" value="WHTH_GntR"/>
    <property type="match status" value="1"/>
</dbReference>
<dbReference type="InterPro" id="IPR000524">
    <property type="entry name" value="Tscrpt_reg_HTH_GntR"/>
</dbReference>
<evidence type="ECO:0000256" key="3">
    <source>
        <dbReference type="ARBA" id="ARBA00023163"/>
    </source>
</evidence>
<keyword evidence="3" id="KW-0804">Transcription</keyword>
<name>A0A840PLQ1_9ACTN</name>
<dbReference type="SMART" id="SM00866">
    <property type="entry name" value="UTRA"/>
    <property type="match status" value="1"/>
</dbReference>
<dbReference type="SUPFAM" id="SSF46785">
    <property type="entry name" value="Winged helix' DNA-binding domain"/>
    <property type="match status" value="1"/>
</dbReference>
<accession>A0A840PLQ1</accession>
<evidence type="ECO:0000313" key="5">
    <source>
        <dbReference type="EMBL" id="MBB5140012.1"/>
    </source>
</evidence>
<dbReference type="Pfam" id="PF00392">
    <property type="entry name" value="GntR"/>
    <property type="match status" value="1"/>
</dbReference>
<keyword evidence="1" id="KW-0805">Transcription regulation</keyword>
<comment type="caution">
    <text evidence="5">The sequence shown here is derived from an EMBL/GenBank/DDBJ whole genome shotgun (WGS) entry which is preliminary data.</text>
</comment>
<dbReference type="Proteomes" id="UP000578449">
    <property type="component" value="Unassembled WGS sequence"/>
</dbReference>
<protein>
    <submittedName>
        <fullName evidence="5">GntR family transcriptional regulator</fullName>
    </submittedName>
</protein>
<keyword evidence="6" id="KW-1185">Reference proteome</keyword>